<sequence>MNSQMSTEDTSQRPQLPERDIWVHGNLNSMSRVYGSSDEEVVMNRQSRRSVSTRSSSVNNYDSRTMTIRLNESVSKAVEDAREEELCKNIEEDVTAKLTAQFNNHWAEKKVALKNELAHEKAVREQERKKKSKISELWSLYKSWQQSPQRQLQTRPIEKMMMVKMMLMRRTQPTWFVHFAPQCII</sequence>
<reference evidence="2" key="1">
    <citation type="submission" date="2022-04" db="EMBL/GenBank/DDBJ databases">
        <title>Carnegiea gigantea Genome sequencing and assembly v2.</title>
        <authorList>
            <person name="Copetti D."/>
            <person name="Sanderson M.J."/>
            <person name="Burquez A."/>
            <person name="Wojciechowski M.F."/>
        </authorList>
    </citation>
    <scope>NUCLEOTIDE SEQUENCE</scope>
    <source>
        <strain evidence="2">SGP5-SGP5p</strain>
        <tissue evidence="2">Aerial part</tissue>
    </source>
</reference>
<evidence type="ECO:0000313" key="2">
    <source>
        <dbReference type="EMBL" id="KAJ8445483.1"/>
    </source>
</evidence>
<comment type="caution">
    <text evidence="2">The sequence shown here is derived from an EMBL/GenBank/DDBJ whole genome shotgun (WGS) entry which is preliminary data.</text>
</comment>
<name>A0A9Q1QK05_9CARY</name>
<proteinExistence type="predicted"/>
<dbReference type="Proteomes" id="UP001153076">
    <property type="component" value="Unassembled WGS sequence"/>
</dbReference>
<feature type="compositionally biased region" description="Polar residues" evidence="1">
    <location>
        <begin position="1"/>
        <end position="14"/>
    </location>
</feature>
<dbReference type="AlphaFoldDB" id="A0A9Q1QK05"/>
<evidence type="ECO:0000256" key="1">
    <source>
        <dbReference type="SAM" id="MobiDB-lite"/>
    </source>
</evidence>
<accession>A0A9Q1QK05</accession>
<evidence type="ECO:0000313" key="3">
    <source>
        <dbReference type="Proteomes" id="UP001153076"/>
    </source>
</evidence>
<gene>
    <name evidence="2" type="ORF">Cgig2_031296</name>
</gene>
<feature type="region of interest" description="Disordered" evidence="1">
    <location>
        <begin position="1"/>
        <end position="22"/>
    </location>
</feature>
<keyword evidence="3" id="KW-1185">Reference proteome</keyword>
<dbReference type="EMBL" id="JAKOGI010000077">
    <property type="protein sequence ID" value="KAJ8445483.1"/>
    <property type="molecule type" value="Genomic_DNA"/>
</dbReference>
<organism evidence="2 3">
    <name type="scientific">Carnegiea gigantea</name>
    <dbReference type="NCBI Taxonomy" id="171969"/>
    <lineage>
        <taxon>Eukaryota</taxon>
        <taxon>Viridiplantae</taxon>
        <taxon>Streptophyta</taxon>
        <taxon>Embryophyta</taxon>
        <taxon>Tracheophyta</taxon>
        <taxon>Spermatophyta</taxon>
        <taxon>Magnoliopsida</taxon>
        <taxon>eudicotyledons</taxon>
        <taxon>Gunneridae</taxon>
        <taxon>Pentapetalae</taxon>
        <taxon>Caryophyllales</taxon>
        <taxon>Cactineae</taxon>
        <taxon>Cactaceae</taxon>
        <taxon>Cactoideae</taxon>
        <taxon>Echinocereeae</taxon>
        <taxon>Carnegiea</taxon>
    </lineage>
</organism>
<protein>
    <submittedName>
        <fullName evidence="2">Uncharacterized protein</fullName>
    </submittedName>
</protein>